<protein>
    <recommendedName>
        <fullName evidence="5">Protein kinase domain-containing protein</fullName>
    </recommendedName>
</protein>
<evidence type="ECO:0000256" key="2">
    <source>
        <dbReference type="ARBA" id="ARBA00022475"/>
    </source>
</evidence>
<dbReference type="OrthoDB" id="4062651at2759"/>
<keyword evidence="4" id="KW-1133">Transmembrane helix</keyword>
<dbReference type="Gramene" id="CDP12378">
    <property type="protein sequence ID" value="CDP12378"/>
    <property type="gene ID" value="GSCOC_T00035881001"/>
</dbReference>
<dbReference type="FunFam" id="1.10.510.10:FF:000448">
    <property type="entry name" value="Putative LRR receptor-like serine/threonine-protein kinase"/>
    <property type="match status" value="1"/>
</dbReference>
<feature type="binding site" evidence="3">
    <location>
        <position position="534"/>
    </location>
    <ligand>
        <name>ATP</name>
        <dbReference type="ChEBI" id="CHEBI:30616"/>
    </ligand>
</feature>
<dbReference type="PhylomeDB" id="A0A068UXL8"/>
<dbReference type="Pfam" id="PF07714">
    <property type="entry name" value="PK_Tyr_Ser-Thr"/>
    <property type="match status" value="2"/>
</dbReference>
<feature type="transmembrane region" description="Helical" evidence="4">
    <location>
        <begin position="612"/>
        <end position="632"/>
    </location>
</feature>
<dbReference type="PROSITE" id="PS50011">
    <property type="entry name" value="PROTEIN_KINASE_DOM"/>
    <property type="match status" value="2"/>
</dbReference>
<keyword evidence="7" id="KW-1185">Reference proteome</keyword>
<name>A0A068UXL8_COFCA</name>
<accession>A0A068UXL8</accession>
<dbReference type="InterPro" id="IPR050823">
    <property type="entry name" value="Plant_Ser_Thr_Prot_Kinase"/>
</dbReference>
<keyword evidence="4" id="KW-0472">Membrane</keyword>
<dbReference type="GO" id="GO:0004672">
    <property type="term" value="F:protein kinase activity"/>
    <property type="evidence" value="ECO:0007669"/>
    <property type="project" value="InterPro"/>
</dbReference>
<reference evidence="7" key="1">
    <citation type="journal article" date="2014" name="Science">
        <title>The coffee genome provides insight into the convergent evolution of caffeine biosynthesis.</title>
        <authorList>
            <person name="Denoeud F."/>
            <person name="Carretero-Paulet L."/>
            <person name="Dereeper A."/>
            <person name="Droc G."/>
            <person name="Guyot R."/>
            <person name="Pietrella M."/>
            <person name="Zheng C."/>
            <person name="Alberti A."/>
            <person name="Anthony F."/>
            <person name="Aprea G."/>
            <person name="Aury J.M."/>
            <person name="Bento P."/>
            <person name="Bernard M."/>
            <person name="Bocs S."/>
            <person name="Campa C."/>
            <person name="Cenci A."/>
            <person name="Combes M.C."/>
            <person name="Crouzillat D."/>
            <person name="Da Silva C."/>
            <person name="Daddiego L."/>
            <person name="De Bellis F."/>
            <person name="Dussert S."/>
            <person name="Garsmeur O."/>
            <person name="Gayraud T."/>
            <person name="Guignon V."/>
            <person name="Jahn K."/>
            <person name="Jamilloux V."/>
            <person name="Joet T."/>
            <person name="Labadie K."/>
            <person name="Lan T."/>
            <person name="Leclercq J."/>
            <person name="Lepelley M."/>
            <person name="Leroy T."/>
            <person name="Li L.T."/>
            <person name="Librado P."/>
            <person name="Lopez L."/>
            <person name="Munoz A."/>
            <person name="Noel B."/>
            <person name="Pallavicini A."/>
            <person name="Perrotta G."/>
            <person name="Poncet V."/>
            <person name="Pot D."/>
            <person name="Priyono X."/>
            <person name="Rigoreau M."/>
            <person name="Rouard M."/>
            <person name="Rozas J."/>
            <person name="Tranchant-Dubreuil C."/>
            <person name="VanBuren R."/>
            <person name="Zhang Q."/>
            <person name="Andrade A.C."/>
            <person name="Argout X."/>
            <person name="Bertrand B."/>
            <person name="de Kochko A."/>
            <person name="Graziosi G."/>
            <person name="Henry R.J."/>
            <person name="Jayarama X."/>
            <person name="Ming R."/>
            <person name="Nagai C."/>
            <person name="Rounsley S."/>
            <person name="Sankoff D."/>
            <person name="Giuliano G."/>
            <person name="Albert V.A."/>
            <person name="Wincker P."/>
            <person name="Lashermes P."/>
        </authorList>
    </citation>
    <scope>NUCLEOTIDE SEQUENCE [LARGE SCALE GENOMIC DNA]</scope>
    <source>
        <strain evidence="7">cv. DH200-94</strain>
    </source>
</reference>
<proteinExistence type="predicted"/>
<evidence type="ECO:0000256" key="3">
    <source>
        <dbReference type="PROSITE-ProRule" id="PRU10141"/>
    </source>
</evidence>
<dbReference type="GO" id="GO:0005886">
    <property type="term" value="C:plasma membrane"/>
    <property type="evidence" value="ECO:0007669"/>
    <property type="project" value="UniProtKB-SubCell"/>
</dbReference>
<dbReference type="InterPro" id="IPR001245">
    <property type="entry name" value="Ser-Thr/Tyr_kinase_cat_dom"/>
</dbReference>
<dbReference type="GO" id="GO:0005524">
    <property type="term" value="F:ATP binding"/>
    <property type="evidence" value="ECO:0007669"/>
    <property type="project" value="UniProtKB-UniRule"/>
</dbReference>
<comment type="subcellular location">
    <subcellularLocation>
        <location evidence="1">Cell membrane</location>
    </subcellularLocation>
</comment>
<dbReference type="STRING" id="49390.A0A068UXL8"/>
<evidence type="ECO:0000313" key="7">
    <source>
        <dbReference type="Proteomes" id="UP000295252"/>
    </source>
</evidence>
<keyword evidence="2" id="KW-1003">Cell membrane</keyword>
<dbReference type="FunFam" id="1.10.510.10:FF:000051">
    <property type="entry name" value="Receptor-like serine/threonine-protein kinase ALE2"/>
    <property type="match status" value="1"/>
</dbReference>
<dbReference type="SUPFAM" id="SSF56112">
    <property type="entry name" value="Protein kinase-like (PK-like)"/>
    <property type="match status" value="2"/>
</dbReference>
<feature type="domain" description="Protein kinase" evidence="5">
    <location>
        <begin position="80"/>
        <end position="420"/>
    </location>
</feature>
<dbReference type="Gene3D" id="3.30.200.20">
    <property type="entry name" value="Phosphorylase Kinase, domain 1"/>
    <property type="match status" value="2"/>
</dbReference>
<keyword evidence="3" id="KW-0067">ATP-binding</keyword>
<organism evidence="6 7">
    <name type="scientific">Coffea canephora</name>
    <name type="common">Robusta coffee</name>
    <dbReference type="NCBI Taxonomy" id="49390"/>
    <lineage>
        <taxon>Eukaryota</taxon>
        <taxon>Viridiplantae</taxon>
        <taxon>Streptophyta</taxon>
        <taxon>Embryophyta</taxon>
        <taxon>Tracheophyta</taxon>
        <taxon>Spermatophyta</taxon>
        <taxon>Magnoliopsida</taxon>
        <taxon>eudicotyledons</taxon>
        <taxon>Gunneridae</taxon>
        <taxon>Pentapetalae</taxon>
        <taxon>asterids</taxon>
        <taxon>lamiids</taxon>
        <taxon>Gentianales</taxon>
        <taxon>Rubiaceae</taxon>
        <taxon>Ixoroideae</taxon>
        <taxon>Gardenieae complex</taxon>
        <taxon>Bertiereae - Coffeeae clade</taxon>
        <taxon>Coffeeae</taxon>
        <taxon>Coffea</taxon>
    </lineage>
</organism>
<evidence type="ECO:0000256" key="1">
    <source>
        <dbReference type="ARBA" id="ARBA00004236"/>
    </source>
</evidence>
<dbReference type="PROSITE" id="PS00107">
    <property type="entry name" value="PROTEIN_KINASE_ATP"/>
    <property type="match status" value="1"/>
</dbReference>
<sequence>MPVVYDNWERLVRATLSREQLRLSGLRTPSDVSSASLSASSSFNFTSASTRVSSFKISSSLPLIGKSFTYDQILLATDYFSKSNFIKHGRSGDLFYGVLEGGPQIVVKKVDLSVSSYLVTELEFFGMVSHARFVPLLGHCFENGNNKFLVYKYMPNKDLSSYLCHRGVASDDSNANWQQPASLDWVTRLKIANGAAQGLCYLHNECVPPLVHSSAFPFSFIPFFLINVEARSILIDENFEARIGRLADVCTEKKERHQNRISRLLWLSKFRASEGGTAGSSNATCAYDVYCFGKVLLELVTGHPGFGDHNVSSINGRMDKVLCYINTYDKELFVNIVDPSLVMDQDLLTEVWVAAVVAKACLHPQHSKRPQMLHIVEALKDPKSLRFSTHVRSWLDGQLGTSEKTRVTEGMTGVGSHICMIKLLHLPPKFFMCKIIRPGQRTIISAFWPGTSQANTNAAFSIGDSKSEEVYPIGDISDLPNLRIYTYPDLLAATKSFRSDRVLGEGWFGRVYKGWIHDKSTSKGGSQSPVAIKKWNPESLQGIEQCMSEIWMFGKLSHPNLIKLHGYCWHNGALFAVFEYMQKGSFKNHLFGSESFTILTVFANSLASSKVLIYHAVICVVVFIIFLGGSSIQPLQWDVRLKILIGAGRALAFFHALKKPVIYRDFKASSILLDGSYDAKLSDFGLAKMGPSDGQSRVSTRVMGTYGYAAPEYIATGHLYVKSDVYGFGVVMAEVLTGLRALDVNRQLGKHNLVDWIKPHLSDKRKITSIMDSRLEGKYPIKAAMKVAQLTLRCLASEPKARPPMKEVVDELEHIASAK</sequence>
<dbReference type="Gene3D" id="1.10.510.10">
    <property type="entry name" value="Transferase(Phosphotransferase) domain 1"/>
    <property type="match status" value="2"/>
</dbReference>
<dbReference type="InParanoid" id="A0A068UXL8"/>
<evidence type="ECO:0000256" key="4">
    <source>
        <dbReference type="SAM" id="Phobius"/>
    </source>
</evidence>
<dbReference type="AlphaFoldDB" id="A0A068UXL8"/>
<dbReference type="Proteomes" id="UP000295252">
    <property type="component" value="Chromosome VI"/>
</dbReference>
<dbReference type="InterPro" id="IPR000719">
    <property type="entry name" value="Prot_kinase_dom"/>
</dbReference>
<keyword evidence="4" id="KW-0812">Transmembrane</keyword>
<evidence type="ECO:0000313" key="6">
    <source>
        <dbReference type="EMBL" id="CDP12378.1"/>
    </source>
</evidence>
<dbReference type="InterPro" id="IPR017441">
    <property type="entry name" value="Protein_kinase_ATP_BS"/>
</dbReference>
<evidence type="ECO:0000259" key="5">
    <source>
        <dbReference type="PROSITE" id="PS50011"/>
    </source>
</evidence>
<feature type="domain" description="Protein kinase" evidence="5">
    <location>
        <begin position="497"/>
        <end position="817"/>
    </location>
</feature>
<dbReference type="FunFam" id="3.30.200.20:FF:000433">
    <property type="entry name" value="Predicted protein"/>
    <property type="match status" value="1"/>
</dbReference>
<dbReference type="EMBL" id="HG739148">
    <property type="protein sequence ID" value="CDP12378.1"/>
    <property type="molecule type" value="Genomic_DNA"/>
</dbReference>
<dbReference type="InterPro" id="IPR011009">
    <property type="entry name" value="Kinase-like_dom_sf"/>
</dbReference>
<gene>
    <name evidence="6" type="ORF">GSCOC_T00035881001</name>
</gene>
<keyword evidence="3" id="KW-0547">Nucleotide-binding</keyword>
<dbReference type="PANTHER" id="PTHR45621">
    <property type="entry name" value="OS01G0588500 PROTEIN-RELATED"/>
    <property type="match status" value="1"/>
</dbReference>